<protein>
    <submittedName>
        <fullName evidence="2">Putative chemotaxis protein</fullName>
    </submittedName>
</protein>
<dbReference type="EMBL" id="CP000301">
    <property type="protein sequence ID" value="ABD86672.1"/>
    <property type="molecule type" value="Genomic_DNA"/>
</dbReference>
<dbReference type="KEGG" id="rpc:RPC_1108"/>
<dbReference type="AlphaFoldDB" id="Q21AB4"/>
<dbReference type="NCBIfam" id="NF009441">
    <property type="entry name" value="PRK12798.1-3"/>
    <property type="match status" value="1"/>
</dbReference>
<feature type="signal peptide" evidence="1">
    <location>
        <begin position="1"/>
        <end position="20"/>
    </location>
</feature>
<evidence type="ECO:0000256" key="1">
    <source>
        <dbReference type="SAM" id="SignalP"/>
    </source>
</evidence>
<feature type="chain" id="PRO_5004200227" evidence="1">
    <location>
        <begin position="21"/>
        <end position="396"/>
    </location>
</feature>
<evidence type="ECO:0000313" key="2">
    <source>
        <dbReference type="EMBL" id="ABD86672.1"/>
    </source>
</evidence>
<organism evidence="2">
    <name type="scientific">Rhodopseudomonas palustris (strain BisB18)</name>
    <dbReference type="NCBI Taxonomy" id="316056"/>
    <lineage>
        <taxon>Bacteria</taxon>
        <taxon>Pseudomonadati</taxon>
        <taxon>Pseudomonadota</taxon>
        <taxon>Alphaproteobacteria</taxon>
        <taxon>Hyphomicrobiales</taxon>
        <taxon>Nitrobacteraceae</taxon>
        <taxon>Rhodopseudomonas</taxon>
    </lineage>
</organism>
<dbReference type="OrthoDB" id="9812933at2"/>
<dbReference type="STRING" id="316056.RPC_1108"/>
<reference evidence="2" key="1">
    <citation type="submission" date="2006-03" db="EMBL/GenBank/DDBJ databases">
        <title>Complete sequence of Rhodopseudomonas palustris BisB18.</title>
        <authorList>
            <consortium name="US DOE Joint Genome Institute"/>
            <person name="Copeland A."/>
            <person name="Lucas S."/>
            <person name="Lapidus A."/>
            <person name="Barry K."/>
            <person name="Detter J.C."/>
            <person name="Glavina del Rio T."/>
            <person name="Hammon N."/>
            <person name="Israni S."/>
            <person name="Dalin E."/>
            <person name="Tice H."/>
            <person name="Pitluck S."/>
            <person name="Chain P."/>
            <person name="Malfatti S."/>
            <person name="Shin M."/>
            <person name="Vergez L."/>
            <person name="Schmutz J."/>
            <person name="Larimer F."/>
            <person name="Land M."/>
            <person name="Hauser L."/>
            <person name="Pelletier D.A."/>
            <person name="Kyrpides N."/>
            <person name="Anderson I."/>
            <person name="Oda Y."/>
            <person name="Harwood C.S."/>
            <person name="Richardson P."/>
        </authorList>
    </citation>
    <scope>NUCLEOTIDE SEQUENCE [LARGE SCALE GENOMIC DNA]</scope>
    <source>
        <strain evidence="2">BisB18</strain>
    </source>
</reference>
<keyword evidence="1" id="KW-0732">Signal</keyword>
<dbReference type="eggNOG" id="ENOG502ZART">
    <property type="taxonomic scope" value="Bacteria"/>
</dbReference>
<accession>Q21AB4</accession>
<dbReference type="RefSeq" id="WP_011471577.1">
    <property type="nucleotide sequence ID" value="NC_007925.1"/>
</dbReference>
<gene>
    <name evidence="2" type="ordered locus">RPC_1108</name>
</gene>
<sequence length="396" mass="43401">MIYLSIMALALLAVLGAARAEEGEAAAREPYQLVRSLQSLQDDIARGNLDAHNAQRGLLKQLGEQFQQADPNLWKDSRNARAAVTFLLSGGDPQVVHALRSRDLLSLDAAILDGAMAYIEGRPDEARERLGGVRARSLPAALGAEIALVQSALLAKSDVKASIDRLDEVRLLMPGTLVEEAALRREIFLVGQADDFDKFEFLATRYFRRYRHSIYAGNFRQRFALSVARFSFAQQTARFPRLVGVLDHLDGASQRALYLLIARTALVRGKTEMTVLAAERVLALTEDEDSPARGRAELYRAAARLVTSGHAQALEDLQQIDAGRLPEQDAELLAAALKLGRTVRKALPTVSAKVDVDDGVPTAMRPRIDFSASLGAINRAQQLLDESGAQLKERNR</sequence>
<proteinExistence type="predicted"/>
<dbReference type="HOGENOM" id="CLU_035030_0_0_5"/>
<name>Q21AB4_RHOPB</name>